<protein>
    <recommendedName>
        <fullName evidence="1">Bacterial toxin 50 domain-containing protein</fullName>
    </recommendedName>
</protein>
<sequence length="135" mass="16042">MPKSLSAFQKLKYENIEEYEKLKDHVFIQNNFNKGIWKDKVNFDKQKRHMQSTAGENKSYFYDDIDIEKLYNDYKMTGRIEKDRKGNRKSTEKITLNEKKELGIDFYTNRSINAITIHYGKTGVHLVPTFFDTGE</sequence>
<dbReference type="EMBL" id="CP054000">
    <property type="protein sequence ID" value="QKH80697.1"/>
    <property type="molecule type" value="Genomic_DNA"/>
</dbReference>
<proteinExistence type="predicted"/>
<accession>A0A7D4JA40</accession>
<gene>
    <name evidence="2" type="ORF">FOC70_04910</name>
</gene>
<dbReference type="AlphaFoldDB" id="A0A7D4JA40"/>
<reference evidence="2 3" key="1">
    <citation type="submission" date="2020-05" db="EMBL/GenBank/DDBJ databases">
        <title>FDA dAtabase for Regulatory Grade micrObial Sequences (FDA-ARGOS): Supporting development and validation of Infectious Disease Dx tests.</title>
        <authorList>
            <person name="Pederson C."/>
            <person name="Tallon L."/>
            <person name="Sadzewicz L."/>
            <person name="Zhao X."/>
            <person name="Vavikolanu K."/>
            <person name="Mehta A."/>
            <person name="Aluvathingal J."/>
            <person name="Nadendla S."/>
            <person name="Myers T."/>
            <person name="Yan Y."/>
            <person name="Sichtig H."/>
        </authorList>
    </citation>
    <scope>NUCLEOTIDE SEQUENCE [LARGE SCALE GENOMIC DNA]</scope>
    <source>
        <strain evidence="2 3">FDAARGOS_764</strain>
    </source>
</reference>
<feature type="domain" description="Bacterial toxin 50" evidence="1">
    <location>
        <begin position="41"/>
        <end position="128"/>
    </location>
</feature>
<organism evidence="2 3">
    <name type="scientific">Finegoldia magna</name>
    <name type="common">Peptostreptococcus magnus</name>
    <dbReference type="NCBI Taxonomy" id="1260"/>
    <lineage>
        <taxon>Bacteria</taxon>
        <taxon>Bacillati</taxon>
        <taxon>Bacillota</taxon>
        <taxon>Tissierellia</taxon>
        <taxon>Tissierellales</taxon>
        <taxon>Peptoniphilaceae</taxon>
        <taxon>Finegoldia</taxon>
    </lineage>
</organism>
<dbReference type="InterPro" id="IPR029100">
    <property type="entry name" value="Ntox50"/>
</dbReference>
<dbReference type="Proteomes" id="UP000502899">
    <property type="component" value="Chromosome"/>
</dbReference>
<evidence type="ECO:0000259" key="1">
    <source>
        <dbReference type="Pfam" id="PF15542"/>
    </source>
</evidence>
<evidence type="ECO:0000313" key="3">
    <source>
        <dbReference type="Proteomes" id="UP000502899"/>
    </source>
</evidence>
<dbReference type="Pfam" id="PF15542">
    <property type="entry name" value="Ntox50"/>
    <property type="match status" value="1"/>
</dbReference>
<evidence type="ECO:0000313" key="2">
    <source>
        <dbReference type="EMBL" id="QKH80697.1"/>
    </source>
</evidence>
<name>A0A7D4JA40_FINMA</name>